<sequence length="184" mass="19501">MKTGREKGDSRATGACRTRSPCHRNNGTISGDDGVIAEGSMVGDAGRVISQPRGQDLQESRCVDFFGAGVSGQKGPPPISRIGNGFLEALPREPIAVARHSDGDTRLVLSLINGVAELILLASLYRGSRLLTNGDASAASPRCLIGCGIEHAIHWGFQRTGGFHYSQPDMRSVLRRDGTQTGCL</sequence>
<organism evidence="1">
    <name type="scientific">Aspergillus niger</name>
    <dbReference type="NCBI Taxonomy" id="5061"/>
    <lineage>
        <taxon>Eukaryota</taxon>
        <taxon>Fungi</taxon>
        <taxon>Dikarya</taxon>
        <taxon>Ascomycota</taxon>
        <taxon>Pezizomycotina</taxon>
        <taxon>Eurotiomycetes</taxon>
        <taxon>Eurotiomycetidae</taxon>
        <taxon>Eurotiales</taxon>
        <taxon>Aspergillaceae</taxon>
        <taxon>Aspergillus</taxon>
        <taxon>Aspergillus subgen. Circumdati</taxon>
    </lineage>
</organism>
<reference evidence="1" key="2">
    <citation type="submission" date="2025-08" db="UniProtKB">
        <authorList>
            <consortium name="RefSeq"/>
        </authorList>
    </citation>
    <scope>IDENTIFICATION</scope>
</reference>
<proteinExistence type="predicted"/>
<dbReference type="RefSeq" id="XP_059606180.1">
    <property type="nucleotide sequence ID" value="XM_059749272.1"/>
</dbReference>
<dbReference type="KEGG" id="ang:An08g08960"/>
<name>A0AAJ8C1K2_ASPNG</name>
<dbReference type="VEuPathDB" id="FungiDB:An08g08960"/>
<gene>
    <name evidence="1" type="ORF">An08g08960</name>
</gene>
<reference evidence="1" key="1">
    <citation type="submission" date="2025-02" db="EMBL/GenBank/DDBJ databases">
        <authorList>
            <consortium name="NCBI Genome Project"/>
        </authorList>
    </citation>
    <scope>NUCLEOTIDE SEQUENCE</scope>
</reference>
<protein>
    <submittedName>
        <fullName evidence="1">Uncharacterized protein</fullName>
    </submittedName>
</protein>
<dbReference type="AlphaFoldDB" id="A0AAJ8C1K2"/>
<evidence type="ECO:0000313" key="1">
    <source>
        <dbReference type="RefSeq" id="XP_059606180.1"/>
    </source>
</evidence>
<accession>A0AAJ8C1K2</accession>
<dbReference type="GeneID" id="84591779"/>